<reference evidence="1" key="1">
    <citation type="submission" date="2016-03" db="EMBL/GenBank/DDBJ databases">
        <title>Mechanisms controlling the formation of the plant cell surface in tip-growing cells are functionally conserved among land plants.</title>
        <authorList>
            <person name="Honkanen S."/>
            <person name="Jones V.A."/>
            <person name="Morieri G."/>
            <person name="Champion C."/>
            <person name="Hetherington A.J."/>
            <person name="Kelly S."/>
            <person name="Saint-Marcoux D."/>
            <person name="Proust H."/>
            <person name="Prescott H."/>
            <person name="Dolan L."/>
        </authorList>
    </citation>
    <scope>NUCLEOTIDE SEQUENCE [LARGE SCALE GENOMIC DNA]</scope>
    <source>
        <tissue evidence="1">Whole gametophyte</tissue>
    </source>
</reference>
<sequence length="180" mass="20138">MVSTPSEKKIEVLIVSSDTEEDPVSLEKIVDRVVEGVAREATLQQPVASELTSMGTIILEIIEDPSMEEIQSGGINAADVMCGQVMPLLRYLDSKLEKYVGSTTVGSYMKLANIETTRRAAVDLWNRLEASRMTFNVKSRRVDELTADLAKKDYAHATELATKTKVWRSVRLLDLWNWSC</sequence>
<organism evidence="1 2">
    <name type="scientific">Marchantia polymorpha subsp. ruderalis</name>
    <dbReference type="NCBI Taxonomy" id="1480154"/>
    <lineage>
        <taxon>Eukaryota</taxon>
        <taxon>Viridiplantae</taxon>
        <taxon>Streptophyta</taxon>
        <taxon>Embryophyta</taxon>
        <taxon>Marchantiophyta</taxon>
        <taxon>Marchantiopsida</taxon>
        <taxon>Marchantiidae</taxon>
        <taxon>Marchantiales</taxon>
        <taxon>Marchantiaceae</taxon>
        <taxon>Marchantia</taxon>
    </lineage>
</organism>
<dbReference type="EMBL" id="LVLJ01002204">
    <property type="protein sequence ID" value="OAE26261.1"/>
    <property type="molecule type" value="Genomic_DNA"/>
</dbReference>
<dbReference type="Proteomes" id="UP000077202">
    <property type="component" value="Unassembled WGS sequence"/>
</dbReference>
<accession>A0A176W129</accession>
<evidence type="ECO:0000313" key="2">
    <source>
        <dbReference type="Proteomes" id="UP000077202"/>
    </source>
</evidence>
<evidence type="ECO:0000313" key="1">
    <source>
        <dbReference type="EMBL" id="OAE26261.1"/>
    </source>
</evidence>
<keyword evidence="2" id="KW-1185">Reference proteome</keyword>
<dbReference type="AlphaFoldDB" id="A0A176W129"/>
<protein>
    <submittedName>
        <fullName evidence="1">Uncharacterized protein</fullName>
    </submittedName>
</protein>
<name>A0A176W129_MARPO</name>
<proteinExistence type="predicted"/>
<gene>
    <name evidence="1" type="ORF">AXG93_3667s1050</name>
</gene>
<comment type="caution">
    <text evidence="1">The sequence shown here is derived from an EMBL/GenBank/DDBJ whole genome shotgun (WGS) entry which is preliminary data.</text>
</comment>